<reference evidence="1" key="1">
    <citation type="journal article" date="2017" name="Cell">
        <title>Insights into land plant evolution garnered from the Marchantia polymorpha genome.</title>
        <authorList>
            <person name="Bowman J.L."/>
            <person name="Kohchi T."/>
            <person name="Yamato K.T."/>
            <person name="Jenkins J."/>
            <person name="Shu S."/>
            <person name="Ishizaki K."/>
            <person name="Yamaoka S."/>
            <person name="Nishihama R."/>
            <person name="Nakamura Y."/>
            <person name="Berger F."/>
            <person name="Adam C."/>
            <person name="Aki S.S."/>
            <person name="Althoff F."/>
            <person name="Araki T."/>
            <person name="Arteaga-Vazquez M.A."/>
            <person name="Balasubrmanian S."/>
            <person name="Barry K."/>
            <person name="Bauer D."/>
            <person name="Boehm C.R."/>
            <person name="Briginshaw L."/>
            <person name="Caballero-Perez J."/>
            <person name="Catarino B."/>
            <person name="Chen F."/>
            <person name="Chiyoda S."/>
            <person name="Chovatia M."/>
            <person name="Davies K.M."/>
            <person name="Delmans M."/>
            <person name="Demura T."/>
            <person name="Dierschke T."/>
            <person name="Dolan L."/>
            <person name="Dorantes-Acosta A.E."/>
            <person name="Eklund D.M."/>
            <person name="Florent S.N."/>
            <person name="Flores-Sandoval E."/>
            <person name="Fujiyama A."/>
            <person name="Fukuzawa H."/>
            <person name="Galik B."/>
            <person name="Grimanelli D."/>
            <person name="Grimwood J."/>
            <person name="Grossniklaus U."/>
            <person name="Hamada T."/>
            <person name="Haseloff J."/>
            <person name="Hetherington A.J."/>
            <person name="Higo A."/>
            <person name="Hirakawa Y."/>
            <person name="Hundley H.N."/>
            <person name="Ikeda Y."/>
            <person name="Inoue K."/>
            <person name="Inoue S.I."/>
            <person name="Ishida S."/>
            <person name="Jia Q."/>
            <person name="Kakita M."/>
            <person name="Kanazawa T."/>
            <person name="Kawai Y."/>
            <person name="Kawashima T."/>
            <person name="Kennedy M."/>
            <person name="Kinose K."/>
            <person name="Kinoshita T."/>
            <person name="Kohara Y."/>
            <person name="Koide E."/>
            <person name="Komatsu K."/>
            <person name="Kopischke S."/>
            <person name="Kubo M."/>
            <person name="Kyozuka J."/>
            <person name="Lagercrantz U."/>
            <person name="Lin S.S."/>
            <person name="Lindquist E."/>
            <person name="Lipzen A.M."/>
            <person name="Lu C.W."/>
            <person name="De Luna E."/>
            <person name="Martienssen R.A."/>
            <person name="Minamino N."/>
            <person name="Mizutani M."/>
            <person name="Mizutani M."/>
            <person name="Mochizuki N."/>
            <person name="Monte I."/>
            <person name="Mosher R."/>
            <person name="Nagasaki H."/>
            <person name="Nakagami H."/>
            <person name="Naramoto S."/>
            <person name="Nishitani K."/>
            <person name="Ohtani M."/>
            <person name="Okamoto T."/>
            <person name="Okumura M."/>
            <person name="Phillips J."/>
            <person name="Pollak B."/>
            <person name="Reinders A."/>
            <person name="Rovekamp M."/>
            <person name="Sano R."/>
            <person name="Sawa S."/>
            <person name="Schmid M.W."/>
            <person name="Shirakawa M."/>
            <person name="Solano R."/>
            <person name="Spunde A."/>
            <person name="Suetsugu N."/>
            <person name="Sugano S."/>
            <person name="Sugiyama A."/>
            <person name="Sun R."/>
            <person name="Suzuki Y."/>
            <person name="Takenaka M."/>
            <person name="Takezawa D."/>
            <person name="Tomogane H."/>
            <person name="Tsuzuki M."/>
            <person name="Ueda T."/>
            <person name="Umeda M."/>
            <person name="Ward J.M."/>
            <person name="Watanabe Y."/>
            <person name="Yazaki K."/>
            <person name="Yokoyama R."/>
            <person name="Yoshitake Y."/>
            <person name="Yotsui I."/>
            <person name="Zachgo S."/>
            <person name="Schmutz J."/>
        </authorList>
    </citation>
    <scope>NUCLEOTIDE SEQUENCE</scope>
    <source>
        <strain evidence="1">Kitashirakawa-2</strain>
    </source>
</reference>
<dbReference type="AlphaFoldDB" id="A0A2Z6DTF8"/>
<dbReference type="EMBL" id="LC192147">
    <property type="protein sequence ID" value="BBD75184.1"/>
    <property type="molecule type" value="Genomic_DNA"/>
</dbReference>
<proteinExistence type="predicted"/>
<geneLocation type="mitochondrion" evidence="1"/>
<name>A0A2Z6DTF8_MARPO</name>
<keyword evidence="1" id="KW-0496">Mitochondrion</keyword>
<accession>A0A2Z6DTF8</accession>
<sequence length="86" mass="9798">MGYGCRSKYTGVHLAGSCKQIKTYPVGIQRNIIWVITSFFLISSSFSRNGSLNSSAYFIFLFFNIVTKFIKIESCFLFYAVRKVAN</sequence>
<dbReference type="RefSeq" id="YP_009479722.1">
    <property type="nucleotide sequence ID" value="NC_037508.1"/>
</dbReference>
<gene>
    <name evidence="1" type="primary">orf86</name>
    <name evidence="1" type="synonym">orf86b</name>
    <name evidence="1" type="ORF">MpKit2_Mp048</name>
</gene>
<protein>
    <submittedName>
        <fullName evidence="1">Uncharacterized protein</fullName>
    </submittedName>
</protein>
<evidence type="ECO:0000313" key="1">
    <source>
        <dbReference type="EMBL" id="BBD75184.1"/>
    </source>
</evidence>
<dbReference type="GeneID" id="36495437"/>
<organism evidence="1">
    <name type="scientific">Marchantia polymorpha subsp. ruderalis</name>
    <dbReference type="NCBI Taxonomy" id="1480154"/>
    <lineage>
        <taxon>Eukaryota</taxon>
        <taxon>Viridiplantae</taxon>
        <taxon>Streptophyta</taxon>
        <taxon>Embryophyta</taxon>
        <taxon>Marchantiophyta</taxon>
        <taxon>Marchantiopsida</taxon>
        <taxon>Marchantiidae</taxon>
        <taxon>Marchantiales</taxon>
        <taxon>Marchantiaceae</taxon>
        <taxon>Marchantia</taxon>
    </lineage>
</organism>